<accession>A0ABR9RIW1</accession>
<dbReference type="Proteomes" id="UP000758652">
    <property type="component" value="Unassembled WGS sequence"/>
</dbReference>
<gene>
    <name evidence="2" type="ORF">INF30_05690</name>
</gene>
<proteinExistence type="predicted"/>
<name>A0ABR9RIW1_9FIRM</name>
<keyword evidence="1" id="KW-0732">Signal</keyword>
<reference evidence="2 3" key="1">
    <citation type="submission" date="2020-10" db="EMBL/GenBank/DDBJ databases">
        <title>ChiBAC.</title>
        <authorList>
            <person name="Zenner C."/>
            <person name="Hitch T.C.A."/>
            <person name="Clavel T."/>
        </authorList>
    </citation>
    <scope>NUCLEOTIDE SEQUENCE [LARGE SCALE GENOMIC DNA]</scope>
    <source>
        <strain evidence="2 3">DSM 108991</strain>
    </source>
</reference>
<feature type="signal peptide" evidence="1">
    <location>
        <begin position="1"/>
        <end position="27"/>
    </location>
</feature>
<evidence type="ECO:0000256" key="1">
    <source>
        <dbReference type="SAM" id="SignalP"/>
    </source>
</evidence>
<keyword evidence="3" id="KW-1185">Reference proteome</keyword>
<comment type="caution">
    <text evidence="2">The sequence shown here is derived from an EMBL/GenBank/DDBJ whole genome shotgun (WGS) entry which is preliminary data.</text>
</comment>
<organism evidence="2 3">
    <name type="scientific">Claveliimonas monacensis</name>
    <dbReference type="NCBI Taxonomy" id="2779351"/>
    <lineage>
        <taxon>Bacteria</taxon>
        <taxon>Bacillati</taxon>
        <taxon>Bacillota</taxon>
        <taxon>Clostridia</taxon>
        <taxon>Lachnospirales</taxon>
        <taxon>Lachnospiraceae</taxon>
        <taxon>Claveliimonas</taxon>
    </lineage>
</organism>
<dbReference type="RefSeq" id="WP_226394519.1">
    <property type="nucleotide sequence ID" value="NZ_JADCKL010000003.1"/>
</dbReference>
<feature type="chain" id="PRO_5046935117" evidence="1">
    <location>
        <begin position="28"/>
        <end position="163"/>
    </location>
</feature>
<sequence>MRKKFKRLFSTLLIGILTISSSTIAFAADHDGATESKIEAAMENEKNLPTNFSSELSVQEISNILIEAYSTSEAWGESERVYDGTGGYYITHRTWVDGDDIDGLVLNIILRAQKKAVETKYGSVSKNYEYKLKTTQHIVMSGIQTQGYITASAESTCYGRRAK</sequence>
<dbReference type="EMBL" id="JADCKL010000003">
    <property type="protein sequence ID" value="MBE5062750.1"/>
    <property type="molecule type" value="Genomic_DNA"/>
</dbReference>
<evidence type="ECO:0000313" key="2">
    <source>
        <dbReference type="EMBL" id="MBE5062750.1"/>
    </source>
</evidence>
<evidence type="ECO:0000313" key="3">
    <source>
        <dbReference type="Proteomes" id="UP000758652"/>
    </source>
</evidence>
<protein>
    <submittedName>
        <fullName evidence="2">Uncharacterized protein</fullName>
    </submittedName>
</protein>